<dbReference type="Proteomes" id="UP000244090">
    <property type="component" value="Unassembled WGS sequence"/>
</dbReference>
<evidence type="ECO:0000313" key="3">
    <source>
        <dbReference type="Proteomes" id="UP000244090"/>
    </source>
</evidence>
<comment type="caution">
    <text evidence="2">The sequence shown here is derived from an EMBL/GenBank/DDBJ whole genome shotgun (WGS) entry which is preliminary data.</text>
</comment>
<dbReference type="SUPFAM" id="SSF88874">
    <property type="entry name" value="Receptor-binding domain of short tail fibre protein gp12"/>
    <property type="match status" value="1"/>
</dbReference>
<reference evidence="2 3" key="1">
    <citation type="submission" date="2018-04" db="EMBL/GenBank/DDBJ databases">
        <title>Genomic Encyclopedia of Archaeal and Bacterial Type Strains, Phase II (KMG-II): from individual species to whole genera.</title>
        <authorList>
            <person name="Goeker M."/>
        </authorList>
    </citation>
    <scope>NUCLEOTIDE SEQUENCE [LARGE SCALE GENOMIC DNA]</scope>
    <source>
        <strain evidence="2 3">DSM 25731</strain>
    </source>
</reference>
<protein>
    <submittedName>
        <fullName evidence="2">Microcystin-dependent protein</fullName>
    </submittedName>
</protein>
<dbReference type="OrthoDB" id="9810174at2"/>
<dbReference type="InterPro" id="IPR011083">
    <property type="entry name" value="Phage_tail_collar_dom"/>
</dbReference>
<dbReference type="RefSeq" id="WP_108114554.1">
    <property type="nucleotide sequence ID" value="NZ_QBKT01000003.1"/>
</dbReference>
<feature type="domain" description="Phage tail collar" evidence="1">
    <location>
        <begin position="37"/>
        <end position="92"/>
    </location>
</feature>
<sequence length="226" mass="24259">MATQSKETLKTYFETGDKPTQQQFEDLIDSLNTPFIGEIKTVSFPSVPNGWAKCDGQLLNISEHTTLFNLIGTIYGGDGTTTFALPNLQGKTMIHNDSSYSLGQAGGKKENTLTENQLPAHTHDIGNLEITHNLTGTVLANEEDGESNDPQLQNFSIATGGSSDPMLYNSMTNDKTMAANNVLVNGTISFSGTITNTGNAVPVNNMSPYLVVNTIIALEGRNPLTN</sequence>
<keyword evidence="3" id="KW-1185">Reference proteome</keyword>
<dbReference type="Pfam" id="PF07484">
    <property type="entry name" value="Collar"/>
    <property type="match status" value="1"/>
</dbReference>
<gene>
    <name evidence="2" type="ORF">C8N46_103454</name>
</gene>
<dbReference type="EMBL" id="QBKT01000003">
    <property type="protein sequence ID" value="PTX62354.1"/>
    <property type="molecule type" value="Genomic_DNA"/>
</dbReference>
<proteinExistence type="predicted"/>
<dbReference type="Gene3D" id="3.90.1340.10">
    <property type="entry name" value="Phage tail collar domain"/>
    <property type="match status" value="1"/>
</dbReference>
<dbReference type="InterPro" id="IPR037053">
    <property type="entry name" value="Phage_tail_collar_dom_sf"/>
</dbReference>
<dbReference type="AlphaFoldDB" id="A0A2T6C201"/>
<organism evidence="2 3">
    <name type="scientific">Kordia periserrulae</name>
    <dbReference type="NCBI Taxonomy" id="701523"/>
    <lineage>
        <taxon>Bacteria</taxon>
        <taxon>Pseudomonadati</taxon>
        <taxon>Bacteroidota</taxon>
        <taxon>Flavobacteriia</taxon>
        <taxon>Flavobacteriales</taxon>
        <taxon>Flavobacteriaceae</taxon>
        <taxon>Kordia</taxon>
    </lineage>
</organism>
<accession>A0A2T6C201</accession>
<evidence type="ECO:0000259" key="1">
    <source>
        <dbReference type="Pfam" id="PF07484"/>
    </source>
</evidence>
<evidence type="ECO:0000313" key="2">
    <source>
        <dbReference type="EMBL" id="PTX62354.1"/>
    </source>
</evidence>
<name>A0A2T6C201_9FLAO</name>